<dbReference type="InterPro" id="IPR036465">
    <property type="entry name" value="vWFA_dom_sf"/>
</dbReference>
<dbReference type="GO" id="GO:0008270">
    <property type="term" value="F:zinc ion binding"/>
    <property type="evidence" value="ECO:0007669"/>
    <property type="project" value="InterPro"/>
</dbReference>
<evidence type="ECO:0000259" key="11">
    <source>
        <dbReference type="Pfam" id="PF04815"/>
    </source>
</evidence>
<dbReference type="Gene3D" id="3.40.20.10">
    <property type="entry name" value="Severin"/>
    <property type="match status" value="1"/>
</dbReference>
<dbReference type="Pfam" id="PF00626">
    <property type="entry name" value="Gelsolin"/>
    <property type="match status" value="1"/>
</dbReference>
<dbReference type="Proteomes" id="UP001187531">
    <property type="component" value="Unassembled WGS sequence"/>
</dbReference>
<dbReference type="Gene3D" id="1.20.120.730">
    <property type="entry name" value="Sec23/Sec24 helical domain"/>
    <property type="match status" value="1"/>
</dbReference>
<feature type="domain" description="Sec23/Sec24 trunk" evidence="10">
    <location>
        <begin position="461"/>
        <end position="700"/>
    </location>
</feature>
<feature type="domain" description="Sec23/Sec24 helical" evidence="11">
    <location>
        <begin position="800"/>
        <end position="901"/>
    </location>
</feature>
<evidence type="ECO:0000313" key="13">
    <source>
        <dbReference type="EMBL" id="KAK2725539.1"/>
    </source>
</evidence>
<dbReference type="SUPFAM" id="SSF82754">
    <property type="entry name" value="C-terminal, gelsolin-like domain of Sec23/24"/>
    <property type="match status" value="1"/>
</dbReference>
<dbReference type="GO" id="GO:0090110">
    <property type="term" value="P:COPII-coated vesicle cargo loading"/>
    <property type="evidence" value="ECO:0007669"/>
    <property type="project" value="TreeGrafter"/>
</dbReference>
<dbReference type="InterPro" id="IPR050550">
    <property type="entry name" value="SEC23_SEC24_subfamily"/>
</dbReference>
<evidence type="ECO:0000256" key="7">
    <source>
        <dbReference type="SAM" id="MobiDB-lite"/>
    </source>
</evidence>
<keyword evidence="6" id="KW-0968">Cytoplasmic vesicle</keyword>
<feature type="domain" description="Zinc finger Sec23/Sec24-type" evidence="9">
    <location>
        <begin position="384"/>
        <end position="422"/>
    </location>
</feature>
<dbReference type="InterPro" id="IPR012990">
    <property type="entry name" value="Beta-sandwich_Sec23_24"/>
</dbReference>
<dbReference type="InterPro" id="IPR006896">
    <property type="entry name" value="Sec23/24_trunk_dom"/>
</dbReference>
<reference evidence="13" key="1">
    <citation type="submission" date="2023-07" db="EMBL/GenBank/DDBJ databases">
        <title>Chromosome-level genome assembly of Artemia franciscana.</title>
        <authorList>
            <person name="Jo E."/>
        </authorList>
    </citation>
    <scope>NUCLEOTIDE SEQUENCE</scope>
    <source>
        <tissue evidence="13">Whole body</tissue>
    </source>
</reference>
<sequence length="1058" mass="117621">MKQNPPMSQQRPQFQGGPTGQGTAAYPQLGIRPAPPMNLTGQMQNMSISQQMTQLNDMGNNVPNQGYVNGTASGNITPTGPAFPQRLPITPGMVSTPGSMPGLFQRPLGMPRQRMPTLPSPLSGPQRPLPPTMPGHSYGIPTVSTPQSSLGISSQYPTPPTSNQLSNIGIRPMEPVGIQPLASSPAEAFPATGQSLSMSQQPQAMQQMGIRPLPQQRMPIQPGSYPVQGQYPQVVGSHQVPRPGYPQPGMVPPGRYQQPGAYQGAAPGYAGPTGYAQQKPPGLDPDMIPNTTAVWREDLERYSGKPFDTNSKGVVPPLAATDFSAVDKGNCNPKFIRSTLYGIPNSPDLVKQTLIPLGLIISPLALLKEDETSPVVVDFSVTGPPRCVRCKAYMAPFMKFIDGGRRFTCPLCKGISDVPQDYIAYLDNRGERTDKYQRPELCLGSYEFLVSKEYCRESSLPNHPAFIFVIDVSYNNMKNGLVTFLCSYMSQILENLPRENDETLVDIGFITFSDEVHFWDFSHARPRMIALSDLLENFSPQAHYFLVNPTQAKNKIDQLMTLIPQLYTEDQGTQAMLGPAIEAGMQALTVSKKNGKLVVFQSTLPECGKPGGLKVRDDRKLLGTDKEKNILAPQTTYYNDLAQKCAELGVGVDLFLANPSFIDVATLAQICRLSGGTVYKYTYFLAEKDGQRLFEDCVRSVRFTSAFDTVMRLRTSTGLNPCNFYGSYFMSNSSDVEMGAMDSNKAITVEIKYEDKIPDEEAYFQLAFLYTSLDGSRRVRIHNLALPTVSQYSDVYKLVDSDALINLMLKQAVSTILDSSPKGVRDNIIKRVAQILANYRKNTNTQPNTVQLILPEQLKLLPLFSMCLLKSDALSGALDIMIDDRALAMHIAQTMDARTSLFFLYPRLLPIHQMQDPNENEGSSFPAPIRCSYDRMTQDAVYILENGVYMFIWIGSAVSHEWLRDVLGVNSFNEIRLEQLDHFPELDNPMSEWVRSVVDQIFDERPRSMKMIFAKPHDKMELIMKRFLVEDSQDMNNTGMSYTGFLPHLHKEIKQLLN</sequence>
<evidence type="ECO:0000259" key="10">
    <source>
        <dbReference type="Pfam" id="PF04811"/>
    </source>
</evidence>
<dbReference type="InterPro" id="IPR006895">
    <property type="entry name" value="Znf_Sec23_Sec24"/>
</dbReference>
<organism evidence="13 14">
    <name type="scientific">Artemia franciscana</name>
    <name type="common">Brine shrimp</name>
    <name type="synonym">Artemia sanfranciscana</name>
    <dbReference type="NCBI Taxonomy" id="6661"/>
    <lineage>
        <taxon>Eukaryota</taxon>
        <taxon>Metazoa</taxon>
        <taxon>Ecdysozoa</taxon>
        <taxon>Arthropoda</taxon>
        <taxon>Crustacea</taxon>
        <taxon>Branchiopoda</taxon>
        <taxon>Anostraca</taxon>
        <taxon>Artemiidae</taxon>
        <taxon>Artemia</taxon>
    </lineage>
</organism>
<dbReference type="InterPro" id="IPR036174">
    <property type="entry name" value="Znf_Sec23_Sec24_sf"/>
</dbReference>
<accession>A0AA88IC11</accession>
<dbReference type="InterPro" id="IPR006900">
    <property type="entry name" value="Sec23/24_helical_dom"/>
</dbReference>
<dbReference type="PANTHER" id="PTHR13803">
    <property type="entry name" value="SEC24-RELATED PROTEIN"/>
    <property type="match status" value="1"/>
</dbReference>
<evidence type="ECO:0000313" key="14">
    <source>
        <dbReference type="Proteomes" id="UP001187531"/>
    </source>
</evidence>
<evidence type="ECO:0000259" key="8">
    <source>
        <dbReference type="Pfam" id="PF00626"/>
    </source>
</evidence>
<dbReference type="InterPro" id="IPR036175">
    <property type="entry name" value="Sec23/24_helical_dom_sf"/>
</dbReference>
<keyword evidence="5" id="KW-0653">Protein transport</keyword>
<gene>
    <name evidence="13" type="ORF">QYM36_000140</name>
</gene>
<evidence type="ECO:0000256" key="6">
    <source>
        <dbReference type="ARBA" id="ARBA00023329"/>
    </source>
</evidence>
<feature type="domain" description="Sec23/Sec24 beta-sandwich" evidence="12">
    <location>
        <begin position="706"/>
        <end position="789"/>
    </location>
</feature>
<proteinExistence type="inferred from homology"/>
<comment type="similarity">
    <text evidence="3">Belongs to the SEC23/SEC24 family. SEC24 subfamily.</text>
</comment>
<dbReference type="GO" id="GO:0005789">
    <property type="term" value="C:endoplasmic reticulum membrane"/>
    <property type="evidence" value="ECO:0007669"/>
    <property type="project" value="UniProtKB-SubCell"/>
</dbReference>
<dbReference type="GO" id="GO:0006886">
    <property type="term" value="P:intracellular protein transport"/>
    <property type="evidence" value="ECO:0007669"/>
    <property type="project" value="InterPro"/>
</dbReference>
<comment type="caution">
    <text evidence="13">The sequence shown here is derived from an EMBL/GenBank/DDBJ whole genome shotgun (WGS) entry which is preliminary data.</text>
</comment>
<dbReference type="SUPFAM" id="SSF81995">
    <property type="entry name" value="beta-sandwich domain of Sec23/24"/>
    <property type="match status" value="1"/>
</dbReference>
<keyword evidence="4" id="KW-0813">Transport</keyword>
<dbReference type="InterPro" id="IPR007123">
    <property type="entry name" value="Gelsolin-like_dom"/>
</dbReference>
<dbReference type="Pfam" id="PF08033">
    <property type="entry name" value="Sec23_BS"/>
    <property type="match status" value="1"/>
</dbReference>
<evidence type="ECO:0000259" key="9">
    <source>
        <dbReference type="Pfam" id="PF04810"/>
    </source>
</evidence>
<dbReference type="AlphaFoldDB" id="A0AA88IC11"/>
<dbReference type="PANTHER" id="PTHR13803:SF4">
    <property type="entry name" value="SECRETORY 24CD, ISOFORM C"/>
    <property type="match status" value="1"/>
</dbReference>
<dbReference type="SUPFAM" id="SSF82919">
    <property type="entry name" value="Zn-finger domain of Sec23/24"/>
    <property type="match status" value="1"/>
</dbReference>
<evidence type="ECO:0000256" key="4">
    <source>
        <dbReference type="ARBA" id="ARBA00022448"/>
    </source>
</evidence>
<name>A0AA88IC11_ARTSF</name>
<dbReference type="Pfam" id="PF04815">
    <property type="entry name" value="Sec23_helical"/>
    <property type="match status" value="1"/>
</dbReference>
<dbReference type="GO" id="GO:0070971">
    <property type="term" value="C:endoplasmic reticulum exit site"/>
    <property type="evidence" value="ECO:0007669"/>
    <property type="project" value="TreeGrafter"/>
</dbReference>
<keyword evidence="14" id="KW-1185">Reference proteome</keyword>
<evidence type="ECO:0000256" key="1">
    <source>
        <dbReference type="ARBA" id="ARBA00004299"/>
    </source>
</evidence>
<dbReference type="InterPro" id="IPR029006">
    <property type="entry name" value="ADF-H/Gelsolin-like_dom_sf"/>
</dbReference>
<dbReference type="GO" id="GO:0030127">
    <property type="term" value="C:COPII vesicle coat"/>
    <property type="evidence" value="ECO:0007669"/>
    <property type="project" value="InterPro"/>
</dbReference>
<dbReference type="Pfam" id="PF04811">
    <property type="entry name" value="Sec23_trunk"/>
    <property type="match status" value="1"/>
</dbReference>
<dbReference type="Pfam" id="PF04810">
    <property type="entry name" value="zf-Sec23_Sec24"/>
    <property type="match status" value="1"/>
</dbReference>
<comment type="subcellular location">
    <subcellularLocation>
        <location evidence="1">Cytoplasmic vesicle</location>
        <location evidence="1">COPII-coated vesicle membrane</location>
        <topology evidence="1">Peripheral membrane protein</topology>
        <orientation evidence="1">Cytoplasmic side</orientation>
    </subcellularLocation>
    <subcellularLocation>
        <location evidence="2">Endoplasmic reticulum membrane</location>
        <topology evidence="2">Peripheral membrane protein</topology>
        <orientation evidence="2">Cytoplasmic side</orientation>
    </subcellularLocation>
</comment>
<dbReference type="Gene3D" id="2.60.40.1670">
    <property type="entry name" value="beta-sandwich domain of Sec23/24"/>
    <property type="match status" value="1"/>
</dbReference>
<feature type="region of interest" description="Disordered" evidence="7">
    <location>
        <begin position="1"/>
        <end position="41"/>
    </location>
</feature>
<dbReference type="InterPro" id="IPR036180">
    <property type="entry name" value="Gelsolin-like_dom_sf"/>
</dbReference>
<evidence type="ECO:0000256" key="2">
    <source>
        <dbReference type="ARBA" id="ARBA00004397"/>
    </source>
</evidence>
<evidence type="ECO:0000256" key="5">
    <source>
        <dbReference type="ARBA" id="ARBA00022927"/>
    </source>
</evidence>
<dbReference type="GO" id="GO:0000149">
    <property type="term" value="F:SNARE binding"/>
    <property type="evidence" value="ECO:0007669"/>
    <property type="project" value="TreeGrafter"/>
</dbReference>
<dbReference type="SUPFAM" id="SSF53300">
    <property type="entry name" value="vWA-like"/>
    <property type="match status" value="1"/>
</dbReference>
<dbReference type="SUPFAM" id="SSF81811">
    <property type="entry name" value="Helical domain of Sec23/24"/>
    <property type="match status" value="1"/>
</dbReference>
<feature type="domain" description="Gelsolin-like" evidence="8">
    <location>
        <begin position="926"/>
        <end position="992"/>
    </location>
</feature>
<dbReference type="EMBL" id="JAVRJZ010000002">
    <property type="protein sequence ID" value="KAK2725539.1"/>
    <property type="molecule type" value="Genomic_DNA"/>
</dbReference>
<protein>
    <submittedName>
        <fullName evidence="13">Uncharacterized protein</fullName>
    </submittedName>
</protein>
<evidence type="ECO:0000259" key="12">
    <source>
        <dbReference type="Pfam" id="PF08033"/>
    </source>
</evidence>
<dbReference type="Gene3D" id="3.40.50.410">
    <property type="entry name" value="von Willebrand factor, type A domain"/>
    <property type="match status" value="1"/>
</dbReference>
<evidence type="ECO:0000256" key="3">
    <source>
        <dbReference type="ARBA" id="ARBA00008334"/>
    </source>
</evidence>
<dbReference type="Gene3D" id="2.30.30.380">
    <property type="entry name" value="Zn-finger domain of Sec23/24"/>
    <property type="match status" value="1"/>
</dbReference>